<dbReference type="Proteomes" id="UP001354971">
    <property type="component" value="Unassembled WGS sequence"/>
</dbReference>
<sequence>MSSATRFDVLAKAAGRYGDASLDNYALVRSLAERVATGFCRYLGDDRKCVYLVPPEGPFTPVDHGSGAFSVSGQGFLPLGPIRFGLAVRVSDGGDWIRVVISAEKEGPDLDVSIIGGRDFSFRLPVEEARLTEFHDVLFEYLTDWFNDRADHYANGSYGGGEMGFEFIHSDEGDV</sequence>
<protein>
    <submittedName>
        <fullName evidence="1">Uncharacterized protein</fullName>
    </submittedName>
</protein>
<comment type="caution">
    <text evidence="1">The sequence shown here is derived from an EMBL/GenBank/DDBJ whole genome shotgun (WGS) entry which is preliminary data.</text>
</comment>
<evidence type="ECO:0000313" key="1">
    <source>
        <dbReference type="EMBL" id="MEE2527292.1"/>
    </source>
</evidence>
<keyword evidence="2" id="KW-1185">Reference proteome</keyword>
<reference evidence="1 2" key="1">
    <citation type="submission" date="2024-01" db="EMBL/GenBank/DDBJ databases">
        <title>Hyphobacterium bacterium isolated from marine sediment.</title>
        <authorList>
            <person name="Zhao S."/>
        </authorList>
    </citation>
    <scope>NUCLEOTIDE SEQUENCE [LARGE SCALE GENOMIC DNA]</scope>
    <source>
        <strain evidence="2">HN65</strain>
    </source>
</reference>
<proteinExistence type="predicted"/>
<dbReference type="EMBL" id="JAZDRP010000011">
    <property type="protein sequence ID" value="MEE2527292.1"/>
    <property type="molecule type" value="Genomic_DNA"/>
</dbReference>
<accession>A0ABU7LTP8</accession>
<gene>
    <name evidence="1" type="ORF">V0U79_13075</name>
</gene>
<evidence type="ECO:0000313" key="2">
    <source>
        <dbReference type="Proteomes" id="UP001354971"/>
    </source>
</evidence>
<organism evidence="1 2">
    <name type="scientific">Hyphobacterium lacteum</name>
    <dbReference type="NCBI Taxonomy" id="3116575"/>
    <lineage>
        <taxon>Bacteria</taxon>
        <taxon>Pseudomonadati</taxon>
        <taxon>Pseudomonadota</taxon>
        <taxon>Alphaproteobacteria</taxon>
        <taxon>Maricaulales</taxon>
        <taxon>Maricaulaceae</taxon>
        <taxon>Hyphobacterium</taxon>
    </lineage>
</organism>
<dbReference type="RefSeq" id="WP_330199954.1">
    <property type="nucleotide sequence ID" value="NZ_JAZDRP010000011.1"/>
</dbReference>
<name>A0ABU7LTP8_9PROT</name>